<reference evidence="3 4" key="1">
    <citation type="journal article" date="2018" name="Genomics">
        <title>Molecular footprints of inshore aquatic adaptation in Indo-Pacific humpback dolphin (Sousa chinensis).</title>
        <authorList>
            <person name="Ming Y."/>
            <person name="Jian J."/>
            <person name="Yu F."/>
            <person name="Yu X."/>
            <person name="Wang J."/>
            <person name="Liu W."/>
        </authorList>
    </citation>
    <scope>NUCLEOTIDE SEQUENCE [LARGE SCALE GENOMIC DNA]</scope>
    <source>
        <strain evidence="3">MY-2018</strain>
        <tissue evidence="3">Skin</tissue>
    </source>
</reference>
<comment type="subcellular location">
    <subcellularLocation>
        <location evidence="1">Cytoplasm</location>
    </subcellularLocation>
</comment>
<evidence type="ECO:0000256" key="1">
    <source>
        <dbReference type="ARBA" id="ARBA00004496"/>
    </source>
</evidence>
<evidence type="ECO:0000313" key="4">
    <source>
        <dbReference type="Proteomes" id="UP000295264"/>
    </source>
</evidence>
<dbReference type="GO" id="GO:0005737">
    <property type="term" value="C:cytoplasm"/>
    <property type="evidence" value="ECO:0007669"/>
    <property type="project" value="UniProtKB-SubCell"/>
</dbReference>
<feature type="non-terminal residue" evidence="3">
    <location>
        <position position="103"/>
    </location>
</feature>
<keyword evidence="2" id="KW-0963">Cytoplasm</keyword>
<dbReference type="InterPro" id="IPR036525">
    <property type="entry name" value="Tubulin/FtsZ_GTPase_sf"/>
</dbReference>
<name>A0A484GQ11_SOUCH</name>
<dbReference type="EMBL" id="QWLN02004896">
    <property type="protein sequence ID" value="TEA37977.1"/>
    <property type="molecule type" value="Genomic_DNA"/>
</dbReference>
<dbReference type="Proteomes" id="UP000295264">
    <property type="component" value="Unassembled WGS sequence"/>
</dbReference>
<dbReference type="AlphaFoldDB" id="A0A484GQ11"/>
<organism evidence="3 4">
    <name type="scientific">Sousa chinensis</name>
    <name type="common">Indo-pacific humpbacked dolphin</name>
    <name type="synonym">Steno chinensis</name>
    <dbReference type="NCBI Taxonomy" id="103600"/>
    <lineage>
        <taxon>Eukaryota</taxon>
        <taxon>Metazoa</taxon>
        <taxon>Chordata</taxon>
        <taxon>Craniata</taxon>
        <taxon>Vertebrata</taxon>
        <taxon>Euteleostomi</taxon>
        <taxon>Mammalia</taxon>
        <taxon>Eutheria</taxon>
        <taxon>Laurasiatheria</taxon>
        <taxon>Artiodactyla</taxon>
        <taxon>Whippomorpha</taxon>
        <taxon>Cetacea</taxon>
        <taxon>Odontoceti</taxon>
        <taxon>Delphinidae</taxon>
        <taxon>Sousa</taxon>
    </lineage>
</organism>
<accession>A0A484GQ11</accession>
<evidence type="ECO:0000313" key="3">
    <source>
        <dbReference type="EMBL" id="TEA37977.1"/>
    </source>
</evidence>
<dbReference type="SUPFAM" id="SSF52490">
    <property type="entry name" value="Tubulin nucleotide-binding domain-like"/>
    <property type="match status" value="1"/>
</dbReference>
<gene>
    <name evidence="3" type="ORF">DBR06_SOUSAS14310007</name>
</gene>
<dbReference type="Gene3D" id="3.40.50.1440">
    <property type="entry name" value="Tubulin/FtsZ, GTPase domain"/>
    <property type="match status" value="1"/>
</dbReference>
<comment type="caution">
    <text evidence="3">The sequence shown here is derived from an EMBL/GenBank/DDBJ whole genome shotgun (WGS) entry which is preliminary data.</text>
</comment>
<sequence length="103" mass="11710">DYKPRTMKYICSSPFGWIFRPNNFVFSQSGAGQGHRKEEARMRDSIMRRYPRYIELLQALGFPADSGWGTWALAWAPCSFTGPFLGPDHLMVPSPKVPDTLAK</sequence>
<evidence type="ECO:0000256" key="2">
    <source>
        <dbReference type="ARBA" id="ARBA00022490"/>
    </source>
</evidence>
<feature type="non-terminal residue" evidence="3">
    <location>
        <position position="1"/>
    </location>
</feature>
<protein>
    <submittedName>
        <fullName evidence="3">Uncharacterized protein</fullName>
    </submittedName>
</protein>
<keyword evidence="4" id="KW-1185">Reference proteome</keyword>
<proteinExistence type="predicted"/>